<dbReference type="PANTHER" id="PTHR23513:SF6">
    <property type="entry name" value="MAJOR FACILITATOR SUPERFAMILY ASSOCIATED DOMAIN-CONTAINING PROTEIN"/>
    <property type="match status" value="1"/>
</dbReference>
<evidence type="ECO:0000313" key="9">
    <source>
        <dbReference type="Proteomes" id="UP000530571"/>
    </source>
</evidence>
<evidence type="ECO:0000259" key="7">
    <source>
        <dbReference type="PROSITE" id="PS50850"/>
    </source>
</evidence>
<reference evidence="8 9" key="1">
    <citation type="submission" date="2020-08" db="EMBL/GenBank/DDBJ databases">
        <title>Genomic Encyclopedia of Type Strains, Phase IV (KMG-IV): sequencing the most valuable type-strain genomes for metagenomic binning, comparative biology and taxonomic classification.</title>
        <authorList>
            <person name="Goeker M."/>
        </authorList>
    </citation>
    <scope>NUCLEOTIDE SEQUENCE [LARGE SCALE GENOMIC DNA]</scope>
    <source>
        <strain evidence="8 9">DSM 28101</strain>
    </source>
</reference>
<accession>A0A7W6P8R9</accession>
<evidence type="ECO:0000256" key="6">
    <source>
        <dbReference type="SAM" id="Phobius"/>
    </source>
</evidence>
<evidence type="ECO:0000256" key="2">
    <source>
        <dbReference type="ARBA" id="ARBA00022475"/>
    </source>
</evidence>
<protein>
    <submittedName>
        <fullName evidence="8">MFS family permease</fullName>
    </submittedName>
</protein>
<feature type="transmembrane region" description="Helical" evidence="6">
    <location>
        <begin position="344"/>
        <end position="364"/>
    </location>
</feature>
<dbReference type="Gene3D" id="1.20.1250.20">
    <property type="entry name" value="MFS general substrate transporter like domains"/>
    <property type="match status" value="1"/>
</dbReference>
<feature type="transmembrane region" description="Helical" evidence="6">
    <location>
        <begin position="12"/>
        <end position="36"/>
    </location>
</feature>
<proteinExistence type="predicted"/>
<sequence>MLDILADRTYRHLFLAQIVALLGTGLTTVALGLLAYDLAGEGAAMVLGTVFTIKMVAYVGIAPIAGAFAERVNRRFMLVTLDLVRAASALALPFVSSVWQVYLLLFLLQSASAAFTPTFQATIPDVLTEEERYTRALSLSRLAYDLENIVSPTLAALLLAVMSYNVLFLGTVAGFLASALLVVSVLLPSPKAAKPRGIYDRTTRGIRIYLATPRLRGLLALSLSVAAAGAMVLVNSVVLVRGQLGLSDSDLAWAMFAFGAGSMTAALLLPKVLDRVSDRPVMLAGACLMAATLVGLAAEIAIGGLVWLALLAAWLLVGFGYSAVLTPSGRLLRRSAHPEDRPALFAAQFALSHACWLIAYPLSGWLMTEFGAVTALVSLAGLAGVGALVCLGQWPADEEEPIEHSHDNLPLDHPHLKGDRTHSHALVIDDLHPRWTNQF</sequence>
<evidence type="ECO:0000256" key="5">
    <source>
        <dbReference type="ARBA" id="ARBA00023136"/>
    </source>
</evidence>
<dbReference type="InterPro" id="IPR020846">
    <property type="entry name" value="MFS_dom"/>
</dbReference>
<organism evidence="8 9">
    <name type="scientific">Martelella radicis</name>
    <dbReference type="NCBI Taxonomy" id="1397476"/>
    <lineage>
        <taxon>Bacteria</taxon>
        <taxon>Pseudomonadati</taxon>
        <taxon>Pseudomonadota</taxon>
        <taxon>Alphaproteobacteria</taxon>
        <taxon>Hyphomicrobiales</taxon>
        <taxon>Aurantimonadaceae</taxon>
        <taxon>Martelella</taxon>
    </lineage>
</organism>
<keyword evidence="4 6" id="KW-1133">Transmembrane helix</keyword>
<dbReference type="GO" id="GO:0022857">
    <property type="term" value="F:transmembrane transporter activity"/>
    <property type="evidence" value="ECO:0007669"/>
    <property type="project" value="InterPro"/>
</dbReference>
<keyword evidence="5 6" id="KW-0472">Membrane</keyword>
<dbReference type="RefSeq" id="WP_183482109.1">
    <property type="nucleotide sequence ID" value="NZ_JACIDZ010000001.1"/>
</dbReference>
<dbReference type="GO" id="GO:0005886">
    <property type="term" value="C:plasma membrane"/>
    <property type="evidence" value="ECO:0007669"/>
    <property type="project" value="UniProtKB-SubCell"/>
</dbReference>
<feature type="transmembrane region" description="Helical" evidence="6">
    <location>
        <begin position="251"/>
        <end position="269"/>
    </location>
</feature>
<gene>
    <name evidence="8" type="ORF">GGR30_000491</name>
</gene>
<feature type="transmembrane region" description="Helical" evidence="6">
    <location>
        <begin position="304"/>
        <end position="324"/>
    </location>
</feature>
<dbReference type="PANTHER" id="PTHR23513">
    <property type="entry name" value="INTEGRAL MEMBRANE EFFLUX PROTEIN-RELATED"/>
    <property type="match status" value="1"/>
</dbReference>
<dbReference type="EMBL" id="JACIDZ010000001">
    <property type="protein sequence ID" value="MBB4120596.1"/>
    <property type="molecule type" value="Genomic_DNA"/>
</dbReference>
<evidence type="ECO:0000256" key="4">
    <source>
        <dbReference type="ARBA" id="ARBA00022989"/>
    </source>
</evidence>
<feature type="transmembrane region" description="Helical" evidence="6">
    <location>
        <begin position="42"/>
        <end position="69"/>
    </location>
</feature>
<comment type="subcellular location">
    <subcellularLocation>
        <location evidence="1">Cell membrane</location>
        <topology evidence="1">Multi-pass membrane protein</topology>
    </subcellularLocation>
</comment>
<feature type="transmembrane region" description="Helical" evidence="6">
    <location>
        <begin position="370"/>
        <end position="391"/>
    </location>
</feature>
<dbReference type="SUPFAM" id="SSF103473">
    <property type="entry name" value="MFS general substrate transporter"/>
    <property type="match status" value="1"/>
</dbReference>
<name>A0A7W6P8R9_9HYPH</name>
<feature type="transmembrane region" description="Helical" evidence="6">
    <location>
        <begin position="217"/>
        <end position="239"/>
    </location>
</feature>
<dbReference type="InterPro" id="IPR036259">
    <property type="entry name" value="MFS_trans_sf"/>
</dbReference>
<dbReference type="AlphaFoldDB" id="A0A7W6P8R9"/>
<dbReference type="CDD" id="cd06173">
    <property type="entry name" value="MFS_MefA_like"/>
    <property type="match status" value="1"/>
</dbReference>
<dbReference type="Proteomes" id="UP000530571">
    <property type="component" value="Unassembled WGS sequence"/>
</dbReference>
<dbReference type="PROSITE" id="PS50850">
    <property type="entry name" value="MFS"/>
    <property type="match status" value="1"/>
</dbReference>
<feature type="transmembrane region" description="Helical" evidence="6">
    <location>
        <begin position="281"/>
        <end position="298"/>
    </location>
</feature>
<feature type="transmembrane region" description="Helical" evidence="6">
    <location>
        <begin position="167"/>
        <end position="187"/>
    </location>
</feature>
<evidence type="ECO:0000256" key="1">
    <source>
        <dbReference type="ARBA" id="ARBA00004651"/>
    </source>
</evidence>
<feature type="domain" description="Major facilitator superfamily (MFS) profile" evidence="7">
    <location>
        <begin position="9"/>
        <end position="398"/>
    </location>
</feature>
<keyword evidence="3 6" id="KW-0812">Transmembrane</keyword>
<dbReference type="InterPro" id="IPR011701">
    <property type="entry name" value="MFS"/>
</dbReference>
<keyword evidence="9" id="KW-1185">Reference proteome</keyword>
<comment type="caution">
    <text evidence="8">The sequence shown here is derived from an EMBL/GenBank/DDBJ whole genome shotgun (WGS) entry which is preliminary data.</text>
</comment>
<evidence type="ECO:0000313" key="8">
    <source>
        <dbReference type="EMBL" id="MBB4120596.1"/>
    </source>
</evidence>
<keyword evidence="2" id="KW-1003">Cell membrane</keyword>
<dbReference type="Pfam" id="PF07690">
    <property type="entry name" value="MFS_1"/>
    <property type="match status" value="1"/>
</dbReference>
<evidence type="ECO:0000256" key="3">
    <source>
        <dbReference type="ARBA" id="ARBA00022692"/>
    </source>
</evidence>